<dbReference type="OrthoDB" id="68020at2759"/>
<dbReference type="GO" id="GO:0006384">
    <property type="term" value="P:transcription initiation at RNA polymerase III promoter"/>
    <property type="evidence" value="ECO:0007669"/>
    <property type="project" value="InterPro"/>
</dbReference>
<dbReference type="Proteomes" id="UP000051574">
    <property type="component" value="Unassembled WGS sequence"/>
</dbReference>
<reference evidence="2 3" key="1">
    <citation type="submission" date="2015-09" db="EMBL/GenBank/DDBJ databases">
        <title>Draft genome of the scarab beetle Oryctes borbonicus.</title>
        <authorList>
            <person name="Meyer J.M."/>
            <person name="Markov G.V."/>
            <person name="Baskaran P."/>
            <person name="Herrmann M."/>
            <person name="Sommer R.J."/>
            <person name="Roedelsperger C."/>
        </authorList>
    </citation>
    <scope>NUCLEOTIDE SEQUENCE [LARGE SCALE GENOMIC DNA]</scope>
    <source>
        <strain evidence="2">OB123</strain>
        <tissue evidence="2">Whole animal</tissue>
    </source>
</reference>
<organism evidence="2 3">
    <name type="scientific">Oryctes borbonicus</name>
    <dbReference type="NCBI Taxonomy" id="1629725"/>
    <lineage>
        <taxon>Eukaryota</taxon>
        <taxon>Metazoa</taxon>
        <taxon>Ecdysozoa</taxon>
        <taxon>Arthropoda</taxon>
        <taxon>Hexapoda</taxon>
        <taxon>Insecta</taxon>
        <taxon>Pterygota</taxon>
        <taxon>Neoptera</taxon>
        <taxon>Endopterygota</taxon>
        <taxon>Coleoptera</taxon>
        <taxon>Polyphaga</taxon>
        <taxon>Scarabaeiformia</taxon>
        <taxon>Scarabaeidae</taxon>
        <taxon>Dynastinae</taxon>
        <taxon>Oryctes</taxon>
    </lineage>
</organism>
<evidence type="ECO:0000259" key="1">
    <source>
        <dbReference type="Pfam" id="PF24101"/>
    </source>
</evidence>
<dbReference type="GO" id="GO:0000127">
    <property type="term" value="C:transcription factor TFIIIC complex"/>
    <property type="evidence" value="ECO:0007669"/>
    <property type="project" value="InterPro"/>
</dbReference>
<name>A0A0T6BBN5_9SCAR</name>
<protein>
    <recommendedName>
        <fullName evidence="1">GTF3C1 extended winged-helix domain-containing protein</fullName>
    </recommendedName>
</protein>
<accession>A0A0T6BBN5</accession>
<dbReference type="Pfam" id="PF24101">
    <property type="entry name" value="WHD_GTF3C1"/>
    <property type="match status" value="1"/>
</dbReference>
<dbReference type="PANTHER" id="PTHR15180:SF1">
    <property type="entry name" value="GENERAL TRANSCRIPTION FACTOR 3C POLYPEPTIDE 1"/>
    <property type="match status" value="1"/>
</dbReference>
<keyword evidence="3" id="KW-1185">Reference proteome</keyword>
<dbReference type="PANTHER" id="PTHR15180">
    <property type="entry name" value="GENERAL TRANSCRIPTION FACTOR 3C POLYPEPTIDE 1"/>
    <property type="match status" value="1"/>
</dbReference>
<evidence type="ECO:0000313" key="3">
    <source>
        <dbReference type="Proteomes" id="UP000051574"/>
    </source>
</evidence>
<dbReference type="EMBL" id="LJIG01002186">
    <property type="protein sequence ID" value="KRT84754.1"/>
    <property type="molecule type" value="Genomic_DNA"/>
</dbReference>
<dbReference type="InterPro" id="IPR044210">
    <property type="entry name" value="Tfc3-like"/>
</dbReference>
<sequence>MYPNASQKEWKVRNGSKEKNLRILQLIDPAVHLPAYSKEEDVKDESSDDEPIGEYAFNELVFNQTFKLVSESGTEGISLRQVQLKLGLDFYATRSVLTNMVKRNLIETKNADIGRVHILKYYVPTTNEGTSLKPVKREVPSTSQDETDDDTLSFIADILEVNKDDLIAKEQESTLEQDEIEPENPFKGHFDFIREYRTKSRLERYAKKSKIRLERDDDEKSPDEKKIHAEEREKFEAVFKNDHNYYPMELSLQYKKIEPWKLDIKVDDGFADVLRTISSGNKKTSGIPAVDYDHVDATECAPLDIPHLIKLTTSPKTFQVNTLLGSAEKASIIVRNYLFLPINKNVDVLMKRFQSILQDIRTKSLNNEIEFPDDLLSDEEIDINSDGNNNASIVVHVEEGEQDVESTIKSANEEQDEVKCFKAYLLNNFEDSNCLLGLANEEWPLIQRADIINDAKRKNVEMEENTTKRMRLDSKAEEDLNVEHKEQSARIEQDPEIILKNITDIVKMEIYMGDDPILLSHCFDEDNIQTTIICTKHAEARPQSEKYVNKSLSQRAMSRANFILETVYREKVISDIPKLIRAIKTIENEKKFIGLVDRKSIARLLRKLTTAGYIKIFKIILKYENVIRCKNIVCLASVDATNTLQLFIDQLKIAFFIYAKKKTVSGKNVLSTIPSEVISPSESDPVDSYDEIVALTSNQKRPQYKHSRIIARQYGYVPKFAKIKVMHELLFYLIYNYDGKEVDAQDVPLVLSKFHVKLKKDSMEDVGTLYKRELSWKMFLPPLPKYKEWPSGWALICDIILRLPLSIFVKIFNVAYIIPDLLTLLNDPIRKHTLLKNVPAHIRNACLHNRKCIFSIHEILCHLCYMGLLQFGVQKLKEKEQQFIYLNRRAILYDTTSSEPGYHEVTEKEYPVLQFYFENQSMVDNYWSKIWTIGMSTRLGQRSSLLEKTITLQDIHTKPDMMQSVMPKSPDGALDADVGYIPGDHRGACCFDSSSWVHVKRNWIWSNSIRRAGRNEVPATAAVLGLRRKHLEQVKFKAIKYKDIPREVNKKKIRKAISPPEPRIETKLAIKNSKKHPFTRKIHPRSSSKVKLFKYDDLDTKIMSKMGRSRAMWSDEEDLNLLMCHFAKMFLMSDSSRKIVPFLVIRDVMHRLCSNKRKKTTSAYGRRLQKLVKADKGHSNEKYLYLLENDKYLQNIFSKLRTKISTSKSVPEAHINISFIYLVSYVVNTYKDKFINQQRILDDGRYFDYLNDKDISKYLSQDSKSTGIIYKNPQTIDAIKVEVIKDIVHCSLSWKSETSELPLMLYRAYQHYADHLLREAISWMRKEQMIAIKNSGAKHWNVKNGIPMAGKLLHNSFVYSFKQITKYPDHIYPEAYQMFVSIYKSHNVEREFLVDRYEQGHGLGLSEIVCLNDVIFSFKIPDDMLVLNPKITDHSQLIQELAVRYKFLLQQRTNLQEGDDQEQRSATGVSENVKDVEKAIEVIFESQKQKSCEQTRSKLVDSAEDDIHLTASEIPSTSKEAKSEGEFAHKAIETEPFTQEQTKFESSDARNEATLEALQHLTSYLGTKHDDNSVKVSDLAYLLTKGLFPELDDDEERLEKLNKHFLIMYPSSTFHIPDTLVGKDWAEEILANGRTKADEIQEIIKRECIIKNTCQNEEVSNSLIDIGGDDDDIKLAFAIVSYIKHKGTYGASTFEIKKEFQLKTDNLNLHEVINVLIKVGMVFRTGVKDIQLVHVTENEMWTIGLDDERPISEINLNSFGVRLKLMPWVRINGTLNLKVLHNWMYVIVSYCLSSPFTTLPALMKRFNILKPVDIFSLLEYLQTLECLRIYAYEQTKPVSLLSTTEIYGKRPANILDDFETIFVETDKMAIIKMGAFRYKGQTDIDIPFEE</sequence>
<evidence type="ECO:0000313" key="2">
    <source>
        <dbReference type="EMBL" id="KRT84754.1"/>
    </source>
</evidence>
<feature type="domain" description="GTF3C1 extended winged-helix" evidence="1">
    <location>
        <begin position="552"/>
        <end position="644"/>
    </location>
</feature>
<dbReference type="GO" id="GO:0042791">
    <property type="term" value="P:5S class rRNA transcription by RNA polymerase III"/>
    <property type="evidence" value="ECO:0007669"/>
    <property type="project" value="TreeGrafter"/>
</dbReference>
<comment type="caution">
    <text evidence="2">The sequence shown here is derived from an EMBL/GenBank/DDBJ whole genome shotgun (WGS) entry which is preliminary data.</text>
</comment>
<proteinExistence type="predicted"/>
<dbReference type="InterPro" id="IPR056467">
    <property type="entry name" value="eWH_GTF3C1"/>
</dbReference>
<dbReference type="GO" id="GO:0003677">
    <property type="term" value="F:DNA binding"/>
    <property type="evidence" value="ECO:0007669"/>
    <property type="project" value="InterPro"/>
</dbReference>
<gene>
    <name evidence="2" type="ORF">AMK59_2966</name>
</gene>